<dbReference type="EMBL" id="CP000828">
    <property type="protein sequence ID" value="ABW30810.1"/>
    <property type="molecule type" value="Genomic_DNA"/>
</dbReference>
<evidence type="ECO:0000313" key="1">
    <source>
        <dbReference type="EMBL" id="ABW30810.1"/>
    </source>
</evidence>
<dbReference type="RefSeq" id="WP_012166019.1">
    <property type="nucleotide sequence ID" value="NC_009925.1"/>
</dbReference>
<dbReference type="OrthoDB" id="574279at2"/>
<accession>B0C0L7</accession>
<dbReference type="Proteomes" id="UP000000268">
    <property type="component" value="Chromosome"/>
</dbReference>
<name>B0C0L7_ACAM1</name>
<dbReference type="KEGG" id="amr:AM1_5869"/>
<protein>
    <submittedName>
        <fullName evidence="1">Uncharacterized protein</fullName>
    </submittedName>
</protein>
<dbReference type="STRING" id="329726.AM1_5869"/>
<sequence>MARPGGNPGLVEHQFTTDRPEPLLAKLQLRITKSMKAEVEAIPNWQEFVREAISEKLLERNS</sequence>
<dbReference type="HOGENOM" id="CLU_195836_1_0_3"/>
<gene>
    <name evidence="1" type="ordered locus">AM1_5869</name>
</gene>
<keyword evidence="2" id="KW-1185">Reference proteome</keyword>
<evidence type="ECO:0000313" key="2">
    <source>
        <dbReference type="Proteomes" id="UP000000268"/>
    </source>
</evidence>
<reference evidence="1 2" key="1">
    <citation type="journal article" date="2008" name="Proc. Natl. Acad. Sci. U.S.A.">
        <title>Niche adaptation and genome expansion in the chlorophyll d-producing cyanobacterium Acaryochloris marina.</title>
        <authorList>
            <person name="Swingley W.D."/>
            <person name="Chen M."/>
            <person name="Cheung P.C."/>
            <person name="Conrad A.L."/>
            <person name="Dejesa L.C."/>
            <person name="Hao J."/>
            <person name="Honchak B.M."/>
            <person name="Karbach L.E."/>
            <person name="Kurdoglu A."/>
            <person name="Lahiri S."/>
            <person name="Mastrian S.D."/>
            <person name="Miyashita H."/>
            <person name="Page L."/>
            <person name="Ramakrishna P."/>
            <person name="Satoh S."/>
            <person name="Sattley W.M."/>
            <person name="Shimada Y."/>
            <person name="Taylor H.L."/>
            <person name="Tomo T."/>
            <person name="Tsuchiya T."/>
            <person name="Wang Z.T."/>
            <person name="Raymond J."/>
            <person name="Mimuro M."/>
            <person name="Blankenship R.E."/>
            <person name="Touchman J.W."/>
        </authorList>
    </citation>
    <scope>NUCLEOTIDE SEQUENCE [LARGE SCALE GENOMIC DNA]</scope>
    <source>
        <strain evidence="2">MBIC 11017</strain>
    </source>
</reference>
<dbReference type="eggNOG" id="COG2202">
    <property type="taxonomic scope" value="Bacteria"/>
</dbReference>
<organism evidence="1 2">
    <name type="scientific">Acaryochloris marina (strain MBIC 11017)</name>
    <dbReference type="NCBI Taxonomy" id="329726"/>
    <lineage>
        <taxon>Bacteria</taxon>
        <taxon>Bacillati</taxon>
        <taxon>Cyanobacteriota</taxon>
        <taxon>Cyanophyceae</taxon>
        <taxon>Acaryochloridales</taxon>
        <taxon>Acaryochloridaceae</taxon>
        <taxon>Acaryochloris</taxon>
    </lineage>
</organism>
<dbReference type="AlphaFoldDB" id="B0C0L7"/>
<proteinExistence type="predicted"/>